<dbReference type="SMART" id="SM00530">
    <property type="entry name" value="HTH_XRE"/>
    <property type="match status" value="1"/>
</dbReference>
<dbReference type="Gene3D" id="3.30.450.180">
    <property type="match status" value="1"/>
</dbReference>
<dbReference type="Gene3D" id="1.10.260.40">
    <property type="entry name" value="lambda repressor-like DNA-binding domains"/>
    <property type="match status" value="1"/>
</dbReference>
<reference evidence="2" key="1">
    <citation type="submission" date="2023-05" db="EMBL/GenBank/DDBJ databases">
        <title>Streptantibioticus silvisoli sp. nov., acidotolerant actinomycetes 1 from pine litter.</title>
        <authorList>
            <person name="Swiecimska M."/>
            <person name="Golinska P."/>
            <person name="Sangal V."/>
            <person name="Wachnowicz B."/>
            <person name="Goodfellow M."/>
        </authorList>
    </citation>
    <scope>NUCLEOTIDE SEQUENCE</scope>
    <source>
        <strain evidence="2">SL13</strain>
    </source>
</reference>
<dbReference type="AlphaFoldDB" id="A0AA90KIH7"/>
<dbReference type="InterPro" id="IPR010982">
    <property type="entry name" value="Lambda_DNA-bd_dom_sf"/>
</dbReference>
<dbReference type="RefSeq" id="WP_271314951.1">
    <property type="nucleotide sequence ID" value="NZ_JABXJJ020000041.1"/>
</dbReference>
<dbReference type="InterPro" id="IPR041413">
    <property type="entry name" value="MLTR_LBD"/>
</dbReference>
<protein>
    <submittedName>
        <fullName evidence="2">Helix-turn-helix transcriptional regulator</fullName>
    </submittedName>
</protein>
<dbReference type="PANTHER" id="PTHR35010:SF2">
    <property type="entry name" value="BLL4672 PROTEIN"/>
    <property type="match status" value="1"/>
</dbReference>
<dbReference type="CDD" id="cd00093">
    <property type="entry name" value="HTH_XRE"/>
    <property type="match status" value="1"/>
</dbReference>
<feature type="domain" description="HTH cro/C1-type" evidence="1">
    <location>
        <begin position="35"/>
        <end position="82"/>
    </location>
</feature>
<accession>A0AA90KIH7</accession>
<dbReference type="PROSITE" id="PS50943">
    <property type="entry name" value="HTH_CROC1"/>
    <property type="match status" value="1"/>
</dbReference>
<dbReference type="Pfam" id="PF13560">
    <property type="entry name" value="HTH_31"/>
    <property type="match status" value="1"/>
</dbReference>
<sequence>MSNSNLLGEYLRARRERIHPGDVGLPSDDNRRVPGLRREEVALLAGISADYYLRLEQGRNRNPSPAVLESLARALDLDDAANEHLRRVAAPRPSSTRRRRRRTSTPATIRLLVESLNLPSFVEDDHFDVLAANRLAEALSPSFQAGQNRLLSMFLAPEERALFPDWEAVTADLVAAFRASVADVADDARTVELVGELSLRSQRFRELWSRHDVRPRVGTPPVRLTHPQLGEMQLMREKLVISGPSGQLLVIWHPHPGSDSAEKLALLASL</sequence>
<comment type="caution">
    <text evidence="2">The sequence shown here is derived from an EMBL/GenBank/DDBJ whole genome shotgun (WGS) entry which is preliminary data.</text>
</comment>
<organism evidence="2">
    <name type="scientific">Streptantibioticus silvisoli</name>
    <dbReference type="NCBI Taxonomy" id="2705255"/>
    <lineage>
        <taxon>Bacteria</taxon>
        <taxon>Bacillati</taxon>
        <taxon>Actinomycetota</taxon>
        <taxon>Actinomycetes</taxon>
        <taxon>Kitasatosporales</taxon>
        <taxon>Streptomycetaceae</taxon>
        <taxon>Streptantibioticus</taxon>
    </lineage>
</organism>
<dbReference type="EMBL" id="JABXJJ020000041">
    <property type="protein sequence ID" value="MDI5973140.1"/>
    <property type="molecule type" value="Genomic_DNA"/>
</dbReference>
<evidence type="ECO:0000313" key="2">
    <source>
        <dbReference type="EMBL" id="MDI5973140.1"/>
    </source>
</evidence>
<gene>
    <name evidence="2" type="ORF">POF50_027985</name>
</gene>
<dbReference type="Pfam" id="PF17765">
    <property type="entry name" value="MLTR_LBD"/>
    <property type="match status" value="1"/>
</dbReference>
<name>A0AA90KIH7_9ACTN</name>
<dbReference type="SUPFAM" id="SSF47413">
    <property type="entry name" value="lambda repressor-like DNA-binding domains"/>
    <property type="match status" value="1"/>
</dbReference>
<proteinExistence type="predicted"/>
<dbReference type="InterPro" id="IPR001387">
    <property type="entry name" value="Cro/C1-type_HTH"/>
</dbReference>
<dbReference type="PANTHER" id="PTHR35010">
    <property type="entry name" value="BLL4672 PROTEIN-RELATED"/>
    <property type="match status" value="1"/>
</dbReference>
<evidence type="ECO:0000259" key="1">
    <source>
        <dbReference type="PROSITE" id="PS50943"/>
    </source>
</evidence>
<dbReference type="GO" id="GO:0003677">
    <property type="term" value="F:DNA binding"/>
    <property type="evidence" value="ECO:0007669"/>
    <property type="project" value="InterPro"/>
</dbReference>